<dbReference type="PANTHER" id="PTHR34504:SF4">
    <property type="entry name" value="ANTITOXIN HICB"/>
    <property type="match status" value="1"/>
</dbReference>
<protein>
    <recommendedName>
        <fullName evidence="1">HicB-like antitoxin of toxin-antitoxin system domain-containing protein</fullName>
    </recommendedName>
</protein>
<evidence type="ECO:0000313" key="3">
    <source>
        <dbReference type="Proteomes" id="UP000177167"/>
    </source>
</evidence>
<dbReference type="EMBL" id="MGJP01000058">
    <property type="protein sequence ID" value="OGN08644.1"/>
    <property type="molecule type" value="Genomic_DNA"/>
</dbReference>
<feature type="domain" description="HicB-like antitoxin of toxin-antitoxin system" evidence="1">
    <location>
        <begin position="13"/>
        <end position="69"/>
    </location>
</feature>
<organism evidence="2 3">
    <name type="scientific">Candidatus Yanofskybacteria bacterium RIFCSPHIGHO2_02_FULL_41_11</name>
    <dbReference type="NCBI Taxonomy" id="1802675"/>
    <lineage>
        <taxon>Bacteria</taxon>
        <taxon>Candidatus Yanofskyibacteriota</taxon>
    </lineage>
</organism>
<dbReference type="Proteomes" id="UP000177167">
    <property type="component" value="Unassembled WGS sequence"/>
</dbReference>
<dbReference type="AlphaFoldDB" id="A0A1F8F669"/>
<comment type="caution">
    <text evidence="2">The sequence shown here is derived from an EMBL/GenBank/DDBJ whole genome shotgun (WGS) entry which is preliminary data.</text>
</comment>
<dbReference type="PANTHER" id="PTHR34504">
    <property type="entry name" value="ANTITOXIN HICB"/>
    <property type="match status" value="1"/>
</dbReference>
<dbReference type="Pfam" id="PF15919">
    <property type="entry name" value="HicB_lk_antitox"/>
    <property type="match status" value="1"/>
</dbReference>
<dbReference type="InterPro" id="IPR031807">
    <property type="entry name" value="HicB-like"/>
</dbReference>
<dbReference type="SUPFAM" id="SSF143100">
    <property type="entry name" value="TTHA1013/TTHA0281-like"/>
    <property type="match status" value="1"/>
</dbReference>
<reference evidence="2 3" key="1">
    <citation type="journal article" date="2016" name="Nat. Commun.">
        <title>Thousands of microbial genomes shed light on interconnected biogeochemical processes in an aquifer system.</title>
        <authorList>
            <person name="Anantharaman K."/>
            <person name="Brown C.T."/>
            <person name="Hug L.A."/>
            <person name="Sharon I."/>
            <person name="Castelle C.J."/>
            <person name="Probst A.J."/>
            <person name="Thomas B.C."/>
            <person name="Singh A."/>
            <person name="Wilkins M.J."/>
            <person name="Karaoz U."/>
            <person name="Brodie E.L."/>
            <person name="Williams K.H."/>
            <person name="Hubbard S.S."/>
            <person name="Banfield J.F."/>
        </authorList>
    </citation>
    <scope>NUCLEOTIDE SEQUENCE [LARGE SCALE GENOMIC DNA]</scope>
</reference>
<dbReference type="InterPro" id="IPR035069">
    <property type="entry name" value="TTHA1013/TTHA0281-like"/>
</dbReference>
<name>A0A1F8F669_9BACT</name>
<accession>A0A1F8F669</accession>
<evidence type="ECO:0000259" key="1">
    <source>
        <dbReference type="Pfam" id="PF15919"/>
    </source>
</evidence>
<proteinExistence type="predicted"/>
<sequence length="84" mass="9433">MKKSKITHKIYQYTAVFESDRKAGGFTVTIPALPGCISEGDNFEHALKNIQEAASLYIEVMQSKDFKMPMEERGVVIAPVEIRV</sequence>
<evidence type="ECO:0000313" key="2">
    <source>
        <dbReference type="EMBL" id="OGN08644.1"/>
    </source>
</evidence>
<dbReference type="InterPro" id="IPR051404">
    <property type="entry name" value="TA_system_antitoxin"/>
</dbReference>
<gene>
    <name evidence="2" type="ORF">A3J46_03015</name>
</gene>
<dbReference type="Gene3D" id="3.30.160.250">
    <property type="match status" value="1"/>
</dbReference>